<dbReference type="AlphaFoldDB" id="A0A7Y0ADF7"/>
<comment type="caution">
    <text evidence="1">The sequence shown here is derived from an EMBL/GenBank/DDBJ whole genome shotgun (WGS) entry which is preliminary data.</text>
</comment>
<accession>A0A7Y0ADF7</accession>
<dbReference type="RefSeq" id="WP_169530578.1">
    <property type="nucleotide sequence ID" value="NZ_JABBGH010000001.1"/>
</dbReference>
<sequence>MAQRLLIQSLGEGWHDRDSILLHACFQCLIDCVEQENLLDGHVSWHHDEHKQAIYQELTALYHWWKARVVTLAAESGLINPESPAYQDDNAMLIRLIKVRSYLWT</sequence>
<organism evidence="1 2">
    <name type="scientific">Hymenobacter polaris</name>
    <dbReference type="NCBI Taxonomy" id="2682546"/>
    <lineage>
        <taxon>Bacteria</taxon>
        <taxon>Pseudomonadati</taxon>
        <taxon>Bacteroidota</taxon>
        <taxon>Cytophagia</taxon>
        <taxon>Cytophagales</taxon>
        <taxon>Hymenobacteraceae</taxon>
        <taxon>Hymenobacter</taxon>
    </lineage>
</organism>
<gene>
    <name evidence="1" type="ORF">HHL22_08980</name>
</gene>
<evidence type="ECO:0000313" key="1">
    <source>
        <dbReference type="EMBL" id="NML65336.1"/>
    </source>
</evidence>
<reference evidence="1 2" key="1">
    <citation type="submission" date="2020-04" db="EMBL/GenBank/DDBJ databases">
        <title>Hymenobacter polaris sp. nov., isolated from Arctic soil.</title>
        <authorList>
            <person name="Dahal R.H."/>
        </authorList>
    </citation>
    <scope>NUCLEOTIDE SEQUENCE [LARGE SCALE GENOMIC DNA]</scope>
    <source>
        <strain evidence="1 2">RP-2-7</strain>
    </source>
</reference>
<dbReference type="Proteomes" id="UP000559626">
    <property type="component" value="Unassembled WGS sequence"/>
</dbReference>
<dbReference type="EMBL" id="JABBGH010000001">
    <property type="protein sequence ID" value="NML65336.1"/>
    <property type="molecule type" value="Genomic_DNA"/>
</dbReference>
<proteinExistence type="predicted"/>
<protein>
    <recommendedName>
        <fullName evidence="3">C2H2-type domain-containing protein</fullName>
    </recommendedName>
</protein>
<evidence type="ECO:0000313" key="2">
    <source>
        <dbReference type="Proteomes" id="UP000559626"/>
    </source>
</evidence>
<evidence type="ECO:0008006" key="3">
    <source>
        <dbReference type="Google" id="ProtNLM"/>
    </source>
</evidence>
<name>A0A7Y0ADF7_9BACT</name>
<keyword evidence="2" id="KW-1185">Reference proteome</keyword>